<dbReference type="EMBL" id="CM056795">
    <property type="protein sequence ID" value="KAJ8720657.1"/>
    <property type="molecule type" value="Genomic_DNA"/>
</dbReference>
<dbReference type="Proteomes" id="UP001231649">
    <property type="component" value="Chromosome 19"/>
</dbReference>
<protein>
    <submittedName>
        <fullName evidence="1">Uncharacterized protein</fullName>
    </submittedName>
</protein>
<comment type="caution">
    <text evidence="1">The sequence shown here is derived from an EMBL/GenBank/DDBJ whole genome shotgun (WGS) entry which is preliminary data.</text>
</comment>
<sequence length="556" mass="63858">MAKIAKRTCVNSPDSFCFICGSFTTSTQRRVISENVKMLYESYFGFTIGHQDKEWAPHRCCVTCIANLSNWMNGKRSSMPFAVPMIWREPTSHDMDCYFCLTNVVGFSRKNKGNIVYPNTSSATRPLPHSEELPIPVPPVAMEIVSEASLDTASSFVPSYEDRSSEPHLIEQPELNDLVRDLNLSKQHAELLGSRLQQWNLLAKDTKISVFRDRNKHLSTFFRAENKLCYCIDPDGLMVSLGIKHEANEWRLFVDSSKSSLKAVLLHNGNTKPSVPVAYAIDMKETYESMALILKSINYDRFKWQLCGDLKVIGLLLGLQGGFTKYCCFLCLWDSRATQKHYVIKEWPERQSFVPGKENVKSIPLVDPKDVLLPPLHIKLGLVKNFVKALDKEGPAFQYLKTIFPKLSDAKLKEGIFVGPQIRKLMKDTDFEKTLNDNELNAWNSLKCIIKQFLGNIKSENYEQIVTDLLKNYQKMGCRMSLKIHFLHSHLDFFPQNLGAVSDEQGERFHQDILTMEQRYQGRWDPGMLGDHCWFLMRETDLDYKRKSPYAKKKST</sequence>
<evidence type="ECO:0000313" key="2">
    <source>
        <dbReference type="Proteomes" id="UP001231649"/>
    </source>
</evidence>
<keyword evidence="2" id="KW-1185">Reference proteome</keyword>
<name>A0ACC2QLT4_9NEOP</name>
<reference evidence="1" key="1">
    <citation type="submission" date="2023-03" db="EMBL/GenBank/DDBJ databases">
        <title>Chromosome-level genomes of two armyworms, Mythimna separata and Mythimna loreyi, provide insights into the biosynthesis and reception of sex pheromones.</title>
        <authorList>
            <person name="Zhao H."/>
        </authorList>
    </citation>
    <scope>NUCLEOTIDE SEQUENCE</scope>
    <source>
        <strain evidence="1">BeijingLab</strain>
    </source>
</reference>
<organism evidence="1 2">
    <name type="scientific">Mythimna loreyi</name>
    <dbReference type="NCBI Taxonomy" id="667449"/>
    <lineage>
        <taxon>Eukaryota</taxon>
        <taxon>Metazoa</taxon>
        <taxon>Ecdysozoa</taxon>
        <taxon>Arthropoda</taxon>
        <taxon>Hexapoda</taxon>
        <taxon>Insecta</taxon>
        <taxon>Pterygota</taxon>
        <taxon>Neoptera</taxon>
        <taxon>Endopterygota</taxon>
        <taxon>Lepidoptera</taxon>
        <taxon>Glossata</taxon>
        <taxon>Ditrysia</taxon>
        <taxon>Noctuoidea</taxon>
        <taxon>Noctuidae</taxon>
        <taxon>Noctuinae</taxon>
        <taxon>Hadenini</taxon>
        <taxon>Mythimna</taxon>
    </lineage>
</organism>
<accession>A0ACC2QLT4</accession>
<proteinExistence type="predicted"/>
<gene>
    <name evidence="1" type="ORF">PYW08_006122</name>
</gene>
<evidence type="ECO:0000313" key="1">
    <source>
        <dbReference type="EMBL" id="KAJ8720657.1"/>
    </source>
</evidence>